<proteinExistence type="predicted"/>
<dbReference type="KEGG" id="gfm:Enr17x_15990"/>
<protein>
    <submittedName>
        <fullName evidence="1">Uncharacterized protein</fullName>
    </submittedName>
</protein>
<dbReference type="AlphaFoldDB" id="A0A518I952"/>
<dbReference type="Proteomes" id="UP000318313">
    <property type="component" value="Chromosome"/>
</dbReference>
<evidence type="ECO:0000313" key="2">
    <source>
        <dbReference type="Proteomes" id="UP000318313"/>
    </source>
</evidence>
<sequence>MVAIMTRSALEFWGHNPEPDVAYVIINQRERNVVTWDEVNEEKRETQRKHLDEIRHAPVMRISRLWVGYNPHFFFGGWFAVIENVHHSECVWGRTPILMERVMELFPITFRYGNLNEDFQMWCEAFSKTYPRGRYGGRQRGFAIVRWDGFRELALRKAASR</sequence>
<keyword evidence="2" id="KW-1185">Reference proteome</keyword>
<name>A0A518I952_9PLAN</name>
<gene>
    <name evidence="1" type="ORF">Enr17x_15990</name>
</gene>
<evidence type="ECO:0000313" key="1">
    <source>
        <dbReference type="EMBL" id="QDV49579.1"/>
    </source>
</evidence>
<accession>A0A518I952</accession>
<dbReference type="EMBL" id="CP037452">
    <property type="protein sequence ID" value="QDV49579.1"/>
    <property type="molecule type" value="Genomic_DNA"/>
</dbReference>
<reference evidence="1 2" key="1">
    <citation type="submission" date="2019-03" db="EMBL/GenBank/DDBJ databases">
        <title>Deep-cultivation of Planctomycetes and their phenomic and genomic characterization uncovers novel biology.</title>
        <authorList>
            <person name="Wiegand S."/>
            <person name="Jogler M."/>
            <person name="Boedeker C."/>
            <person name="Pinto D."/>
            <person name="Vollmers J."/>
            <person name="Rivas-Marin E."/>
            <person name="Kohn T."/>
            <person name="Peeters S.H."/>
            <person name="Heuer A."/>
            <person name="Rast P."/>
            <person name="Oberbeckmann S."/>
            <person name="Bunk B."/>
            <person name="Jeske O."/>
            <person name="Meyerdierks A."/>
            <person name="Storesund J.E."/>
            <person name="Kallscheuer N."/>
            <person name="Luecker S."/>
            <person name="Lage O.M."/>
            <person name="Pohl T."/>
            <person name="Merkel B.J."/>
            <person name="Hornburger P."/>
            <person name="Mueller R.-W."/>
            <person name="Bruemmer F."/>
            <person name="Labrenz M."/>
            <person name="Spormann A.M."/>
            <person name="Op den Camp H."/>
            <person name="Overmann J."/>
            <person name="Amann R."/>
            <person name="Jetten M.S.M."/>
            <person name="Mascher T."/>
            <person name="Medema M.H."/>
            <person name="Devos D.P."/>
            <person name="Kaster A.-K."/>
            <person name="Ovreas L."/>
            <person name="Rohde M."/>
            <person name="Galperin M.Y."/>
            <person name="Jogler C."/>
        </authorList>
    </citation>
    <scope>NUCLEOTIDE SEQUENCE [LARGE SCALE GENOMIC DNA]</scope>
    <source>
        <strain evidence="1 2">Enr17</strain>
    </source>
</reference>
<organism evidence="1 2">
    <name type="scientific">Gimesia fumaroli</name>
    <dbReference type="NCBI Taxonomy" id="2527976"/>
    <lineage>
        <taxon>Bacteria</taxon>
        <taxon>Pseudomonadati</taxon>
        <taxon>Planctomycetota</taxon>
        <taxon>Planctomycetia</taxon>
        <taxon>Planctomycetales</taxon>
        <taxon>Planctomycetaceae</taxon>
        <taxon>Gimesia</taxon>
    </lineage>
</organism>